<feature type="compositionally biased region" description="Polar residues" evidence="1">
    <location>
        <begin position="37"/>
        <end position="55"/>
    </location>
</feature>
<dbReference type="EMBL" id="VYZN01000061">
    <property type="protein sequence ID" value="KAE9525226.1"/>
    <property type="molecule type" value="Genomic_DNA"/>
</dbReference>
<proteinExistence type="predicted"/>
<reference evidence="2 3" key="1">
    <citation type="submission" date="2019-08" db="EMBL/GenBank/DDBJ databases">
        <title>The genome of the soybean aphid Biotype 1, its phylome, world population structure and adaptation to the North American continent.</title>
        <authorList>
            <person name="Giordano R."/>
            <person name="Donthu R.K."/>
            <person name="Hernandez A.G."/>
            <person name="Wright C.L."/>
            <person name="Zimin A.V."/>
        </authorList>
    </citation>
    <scope>NUCLEOTIDE SEQUENCE [LARGE SCALE GENOMIC DNA]</scope>
    <source>
        <tissue evidence="2">Whole aphids</tissue>
    </source>
</reference>
<evidence type="ECO:0000313" key="3">
    <source>
        <dbReference type="Proteomes" id="UP000475862"/>
    </source>
</evidence>
<protein>
    <submittedName>
        <fullName evidence="2">Uncharacterized protein</fullName>
    </submittedName>
</protein>
<sequence length="241" mass="28448">MCITNTLCHYYNINKQYNTGYDTKTYTSPKSKIPILQNPSKPSESYNQKENSQKSILPSETFQQKNYYHKNYRRNNEFSRNSDSMSELVKLPTLRIIAYSSGLLYNDILLYDIMSILDFAVVYLNKINQSLHHFLYGLCGAVMKDLRTYMMYEKRFLAKLICQPISLRNIRKAFVEYGNVEFCNTLLTILANRKTFYRHLKKKKLSIFVTENIENNDILITYWGGGLGFFIYYDTYLCIQI</sequence>
<name>A0A6G0T3L0_APHGL</name>
<comment type="caution">
    <text evidence="2">The sequence shown here is derived from an EMBL/GenBank/DDBJ whole genome shotgun (WGS) entry which is preliminary data.</text>
</comment>
<organism evidence="2 3">
    <name type="scientific">Aphis glycines</name>
    <name type="common">Soybean aphid</name>
    <dbReference type="NCBI Taxonomy" id="307491"/>
    <lineage>
        <taxon>Eukaryota</taxon>
        <taxon>Metazoa</taxon>
        <taxon>Ecdysozoa</taxon>
        <taxon>Arthropoda</taxon>
        <taxon>Hexapoda</taxon>
        <taxon>Insecta</taxon>
        <taxon>Pterygota</taxon>
        <taxon>Neoptera</taxon>
        <taxon>Paraneoptera</taxon>
        <taxon>Hemiptera</taxon>
        <taxon>Sternorrhyncha</taxon>
        <taxon>Aphidomorpha</taxon>
        <taxon>Aphidoidea</taxon>
        <taxon>Aphididae</taxon>
        <taxon>Aphidini</taxon>
        <taxon>Aphis</taxon>
        <taxon>Aphis</taxon>
    </lineage>
</organism>
<evidence type="ECO:0000313" key="2">
    <source>
        <dbReference type="EMBL" id="KAE9525226.1"/>
    </source>
</evidence>
<dbReference type="AlphaFoldDB" id="A0A6G0T3L0"/>
<keyword evidence="3" id="KW-1185">Reference proteome</keyword>
<dbReference type="OrthoDB" id="10594297at2759"/>
<gene>
    <name evidence="2" type="ORF">AGLY_014294</name>
</gene>
<accession>A0A6G0T3L0</accession>
<dbReference type="Proteomes" id="UP000475862">
    <property type="component" value="Unassembled WGS sequence"/>
</dbReference>
<feature type="region of interest" description="Disordered" evidence="1">
    <location>
        <begin position="32"/>
        <end position="55"/>
    </location>
</feature>
<evidence type="ECO:0000256" key="1">
    <source>
        <dbReference type="SAM" id="MobiDB-lite"/>
    </source>
</evidence>